<gene>
    <name evidence="2" type="ORF">KUCA_T00005266001</name>
</gene>
<proteinExistence type="predicted"/>
<dbReference type="EMBL" id="HG793130">
    <property type="protein sequence ID" value="CDK29278.1"/>
    <property type="molecule type" value="Genomic_DNA"/>
</dbReference>
<protein>
    <submittedName>
        <fullName evidence="2">Uncharacterized protein</fullName>
    </submittedName>
</protein>
<dbReference type="GeneID" id="34522653"/>
<feature type="compositionally biased region" description="Basic residues" evidence="1">
    <location>
        <begin position="48"/>
        <end position="59"/>
    </location>
</feature>
<dbReference type="OrthoDB" id="416217at2759"/>
<evidence type="ECO:0000256" key="1">
    <source>
        <dbReference type="SAM" id="MobiDB-lite"/>
    </source>
</evidence>
<dbReference type="HOGENOM" id="CLU_2740401_0_0_1"/>
<keyword evidence="3" id="KW-1185">Reference proteome</keyword>
<reference evidence="2" key="1">
    <citation type="submission" date="2013-12" db="EMBL/GenBank/DDBJ databases">
        <authorList>
            <person name="Genoscope - CEA"/>
        </authorList>
    </citation>
    <scope>NUCLEOTIDE SEQUENCE</scope>
    <source>
        <strain evidence="2">CBS 1993</strain>
    </source>
</reference>
<reference evidence="2" key="2">
    <citation type="submission" date="2014-02" db="EMBL/GenBank/DDBJ databases">
        <title>Complete DNA sequence of /Kuraishia capsulata/ illustrates novel genomic features among budding yeasts (/Saccharomycotina/).</title>
        <authorList>
            <person name="Morales L."/>
            <person name="Noel B."/>
            <person name="Porcel B."/>
            <person name="Marcet-Houben M."/>
            <person name="Hullo M-F."/>
            <person name="Sacerdot C."/>
            <person name="Tekaia F."/>
            <person name="Leh-Louis V."/>
            <person name="Despons L."/>
            <person name="Khanna V."/>
            <person name="Aury J-M."/>
            <person name="Barbe V."/>
            <person name="Couloux A."/>
            <person name="Labadie K."/>
            <person name="Pelletier E."/>
            <person name="Souciet J-L."/>
            <person name="Boekhout T."/>
            <person name="Gabaldon T."/>
            <person name="Wincker P."/>
            <person name="Dujon B."/>
        </authorList>
    </citation>
    <scope>NUCLEOTIDE SEQUENCE</scope>
    <source>
        <strain evidence="2">CBS 1993</strain>
    </source>
</reference>
<sequence>MKSVIDLEANPSDTAVALLAGLRRDADGVFGSLKEEPTASGRVSKTSTGKKRYHTKSRKGCATCKRRRVKW</sequence>
<dbReference type="RefSeq" id="XP_022461265.1">
    <property type="nucleotide sequence ID" value="XM_022600444.1"/>
</dbReference>
<evidence type="ECO:0000313" key="2">
    <source>
        <dbReference type="EMBL" id="CDK29278.1"/>
    </source>
</evidence>
<dbReference type="AlphaFoldDB" id="W6MSA2"/>
<accession>W6MSA2</accession>
<organism evidence="2 3">
    <name type="scientific">Kuraishia capsulata CBS 1993</name>
    <dbReference type="NCBI Taxonomy" id="1382522"/>
    <lineage>
        <taxon>Eukaryota</taxon>
        <taxon>Fungi</taxon>
        <taxon>Dikarya</taxon>
        <taxon>Ascomycota</taxon>
        <taxon>Saccharomycotina</taxon>
        <taxon>Pichiomycetes</taxon>
        <taxon>Pichiales</taxon>
        <taxon>Pichiaceae</taxon>
        <taxon>Kuraishia</taxon>
    </lineage>
</organism>
<dbReference type="Proteomes" id="UP000019384">
    <property type="component" value="Unassembled WGS sequence"/>
</dbReference>
<name>W6MSA2_9ASCO</name>
<feature type="region of interest" description="Disordered" evidence="1">
    <location>
        <begin position="33"/>
        <end position="59"/>
    </location>
</feature>
<evidence type="ECO:0000313" key="3">
    <source>
        <dbReference type="Proteomes" id="UP000019384"/>
    </source>
</evidence>